<dbReference type="EMBL" id="JAUDFV010000167">
    <property type="protein sequence ID" value="KAL2711996.1"/>
    <property type="molecule type" value="Genomic_DNA"/>
</dbReference>
<evidence type="ECO:0000313" key="2">
    <source>
        <dbReference type="Proteomes" id="UP001607302"/>
    </source>
</evidence>
<protein>
    <submittedName>
        <fullName evidence="1">Uncharacterized protein</fullName>
    </submittedName>
</protein>
<sequence>MTIQHGNLLIVPFNNYRRHIDANDLKDNEKCVIKKKKLNRSFYIFIKPISLTNNRCFYNLGSINFEFFFVTKNH</sequence>
<proteinExistence type="predicted"/>
<reference evidence="1 2" key="1">
    <citation type="journal article" date="2024" name="Ann. Entomol. Soc. Am.">
        <title>Genomic analyses of the southern and eastern yellowjacket wasps (Hymenoptera: Vespidae) reveal evolutionary signatures of social life.</title>
        <authorList>
            <person name="Catto M.A."/>
            <person name="Caine P.B."/>
            <person name="Orr S.E."/>
            <person name="Hunt B.G."/>
            <person name="Goodisman M.A.D."/>
        </authorList>
    </citation>
    <scope>NUCLEOTIDE SEQUENCE [LARGE SCALE GENOMIC DNA]</scope>
    <source>
        <strain evidence="1">233</strain>
        <tissue evidence="1">Head and thorax</tissue>
    </source>
</reference>
<accession>A0ABD1ZUU1</accession>
<name>A0ABD1ZUU1_VESSQ</name>
<gene>
    <name evidence="1" type="ORF">V1478_018231</name>
</gene>
<dbReference type="AlphaFoldDB" id="A0ABD1ZUU1"/>
<comment type="caution">
    <text evidence="1">The sequence shown here is derived from an EMBL/GenBank/DDBJ whole genome shotgun (WGS) entry which is preliminary data.</text>
</comment>
<keyword evidence="2" id="KW-1185">Reference proteome</keyword>
<dbReference type="Proteomes" id="UP001607302">
    <property type="component" value="Unassembled WGS sequence"/>
</dbReference>
<evidence type="ECO:0000313" key="1">
    <source>
        <dbReference type="EMBL" id="KAL2711996.1"/>
    </source>
</evidence>
<organism evidence="1 2">
    <name type="scientific">Vespula squamosa</name>
    <name type="common">Southern yellow jacket</name>
    <name type="synonym">Wasp</name>
    <dbReference type="NCBI Taxonomy" id="30214"/>
    <lineage>
        <taxon>Eukaryota</taxon>
        <taxon>Metazoa</taxon>
        <taxon>Ecdysozoa</taxon>
        <taxon>Arthropoda</taxon>
        <taxon>Hexapoda</taxon>
        <taxon>Insecta</taxon>
        <taxon>Pterygota</taxon>
        <taxon>Neoptera</taxon>
        <taxon>Endopterygota</taxon>
        <taxon>Hymenoptera</taxon>
        <taxon>Apocrita</taxon>
        <taxon>Aculeata</taxon>
        <taxon>Vespoidea</taxon>
        <taxon>Vespidae</taxon>
        <taxon>Vespinae</taxon>
        <taxon>Vespula</taxon>
    </lineage>
</organism>